<dbReference type="InterPro" id="IPR018060">
    <property type="entry name" value="HTH_AraC"/>
</dbReference>
<dbReference type="InterPro" id="IPR009057">
    <property type="entry name" value="Homeodomain-like_sf"/>
</dbReference>
<sequence>MAAPVSVVCTQRESSADGHAEIMANHSKRTQSLVRGQFSHTSCPGGLHIDSGITDELCDANVLHRAHQGIMLVIVLEGVLEFAYDDHTYRCNACHQPQALAVSVCRDSTFRRRLIAGNHLKKVNILLPPEWLDGYADEQALPLLSALHRHHLGCVRWQPSTAIFDPIHALLPRFSRQNEADPLTQHLHALTIIKHLCEQASHLTIESVTELIPATYEPQIAKAVAYIETKLHTALTLSTIAHACGLSRSTLQRRFRTHLGVPVSDYIRRRRLVVVKEKLLHEAISIGEAAYWAGYHHPSNFVTAFKRQFGMTPGQLIQSQTHTM</sequence>
<name>A0AB36JUN3_9GAMM</name>
<evidence type="ECO:0000313" key="6">
    <source>
        <dbReference type="Proteomes" id="UP000189021"/>
    </source>
</evidence>
<accession>A0AB36JUN3</accession>
<dbReference type="Proteomes" id="UP000189021">
    <property type="component" value="Unassembled WGS sequence"/>
</dbReference>
<organism evidence="5 6">
    <name type="scientific">Salinivibrio kushneri</name>
    <dbReference type="NCBI Taxonomy" id="1908198"/>
    <lineage>
        <taxon>Bacteria</taxon>
        <taxon>Pseudomonadati</taxon>
        <taxon>Pseudomonadota</taxon>
        <taxon>Gammaproteobacteria</taxon>
        <taxon>Vibrionales</taxon>
        <taxon>Vibrionaceae</taxon>
        <taxon>Salinivibrio</taxon>
    </lineage>
</organism>
<dbReference type="GO" id="GO:0043565">
    <property type="term" value="F:sequence-specific DNA binding"/>
    <property type="evidence" value="ECO:0007669"/>
    <property type="project" value="InterPro"/>
</dbReference>
<evidence type="ECO:0000313" key="5">
    <source>
        <dbReference type="EMBL" id="OOE38633.1"/>
    </source>
</evidence>
<dbReference type="RefSeq" id="WP_069361522.1">
    <property type="nucleotide sequence ID" value="NZ_CP040021.1"/>
</dbReference>
<dbReference type="InterPro" id="IPR050204">
    <property type="entry name" value="AraC_XylS_family_regulators"/>
</dbReference>
<dbReference type="GO" id="GO:0003700">
    <property type="term" value="F:DNA-binding transcription factor activity"/>
    <property type="evidence" value="ECO:0007669"/>
    <property type="project" value="InterPro"/>
</dbReference>
<reference evidence="5 6" key="1">
    <citation type="journal article" date="2017" name="Genome Announc.">
        <title>Draft Genome Sequences of Salinivibrio proteolyticus, Salinivibrio sharmensis, Salinivibrio siamensis, Salinivibrio costicola subsp. alcaliphilus, Salinivibrio costicola subsp. vallismortis, and 29 New Isolates Belonging to the Genus Salinivibrio.</title>
        <authorList>
            <person name="Lopez-Hermoso C."/>
            <person name="de la Haba R.R."/>
            <person name="Sanchez-Porro C."/>
            <person name="Bayliss S.C."/>
            <person name="Feil E.J."/>
            <person name="Ventosa A."/>
        </authorList>
    </citation>
    <scope>NUCLEOTIDE SEQUENCE [LARGE SCALE GENOMIC DNA]</scope>
    <source>
        <strain evidence="5 6">AL184</strain>
    </source>
</reference>
<evidence type="ECO:0000256" key="1">
    <source>
        <dbReference type="ARBA" id="ARBA00023015"/>
    </source>
</evidence>
<dbReference type="InterPro" id="IPR018062">
    <property type="entry name" value="HTH_AraC-typ_CS"/>
</dbReference>
<dbReference type="EMBL" id="MUEK01000015">
    <property type="protein sequence ID" value="OOE38633.1"/>
    <property type="molecule type" value="Genomic_DNA"/>
</dbReference>
<proteinExistence type="predicted"/>
<feature type="domain" description="HTH araC/xylS-type" evidence="4">
    <location>
        <begin position="221"/>
        <end position="319"/>
    </location>
</feature>
<dbReference type="PROSITE" id="PS00041">
    <property type="entry name" value="HTH_ARAC_FAMILY_1"/>
    <property type="match status" value="1"/>
</dbReference>
<dbReference type="AlphaFoldDB" id="A0AB36JUN3"/>
<keyword evidence="2" id="KW-0238">DNA-binding</keyword>
<evidence type="ECO:0000256" key="2">
    <source>
        <dbReference type="ARBA" id="ARBA00023125"/>
    </source>
</evidence>
<evidence type="ECO:0000256" key="3">
    <source>
        <dbReference type="ARBA" id="ARBA00023163"/>
    </source>
</evidence>
<dbReference type="PANTHER" id="PTHR46796">
    <property type="entry name" value="HTH-TYPE TRANSCRIPTIONAL ACTIVATOR RHAS-RELATED"/>
    <property type="match status" value="1"/>
</dbReference>
<dbReference type="PROSITE" id="PS01124">
    <property type="entry name" value="HTH_ARAC_FAMILY_2"/>
    <property type="match status" value="1"/>
</dbReference>
<keyword evidence="6" id="KW-1185">Reference proteome</keyword>
<dbReference type="Pfam" id="PF12833">
    <property type="entry name" value="HTH_18"/>
    <property type="match status" value="1"/>
</dbReference>
<comment type="caution">
    <text evidence="5">The sequence shown here is derived from an EMBL/GenBank/DDBJ whole genome shotgun (WGS) entry which is preliminary data.</text>
</comment>
<keyword evidence="3" id="KW-0804">Transcription</keyword>
<gene>
    <name evidence="5" type="ORF">BZG00_13230</name>
</gene>
<dbReference type="Gene3D" id="1.10.10.60">
    <property type="entry name" value="Homeodomain-like"/>
    <property type="match status" value="2"/>
</dbReference>
<evidence type="ECO:0000259" key="4">
    <source>
        <dbReference type="PROSITE" id="PS01124"/>
    </source>
</evidence>
<protein>
    <submittedName>
        <fullName evidence="5">AraC family transcriptional regulator</fullName>
    </submittedName>
</protein>
<dbReference type="SMART" id="SM00342">
    <property type="entry name" value="HTH_ARAC"/>
    <property type="match status" value="1"/>
</dbReference>
<keyword evidence="1" id="KW-0805">Transcription regulation</keyword>
<dbReference type="SUPFAM" id="SSF46689">
    <property type="entry name" value="Homeodomain-like"/>
    <property type="match status" value="2"/>
</dbReference>